<feature type="compositionally biased region" description="Basic and acidic residues" evidence="20">
    <location>
        <begin position="1"/>
        <end position="22"/>
    </location>
</feature>
<evidence type="ECO:0000256" key="4">
    <source>
        <dbReference type="ARBA" id="ARBA00022705"/>
    </source>
</evidence>
<evidence type="ECO:0000259" key="23">
    <source>
        <dbReference type="Pfam" id="PF13087"/>
    </source>
</evidence>
<keyword evidence="9 19" id="KW-0378">Hydrolase</keyword>
<dbReference type="EMBL" id="JANBUW010000022">
    <property type="protein sequence ID" value="KAJ2850866.1"/>
    <property type="molecule type" value="Genomic_DNA"/>
</dbReference>
<dbReference type="CDD" id="cd18808">
    <property type="entry name" value="SF1_C_Upf1"/>
    <property type="match status" value="1"/>
</dbReference>
<dbReference type="EC" id="3.1.-.-" evidence="19"/>
<dbReference type="GO" id="GO:0003677">
    <property type="term" value="F:DNA binding"/>
    <property type="evidence" value="ECO:0007669"/>
    <property type="project" value="UniProtKB-UniRule"/>
</dbReference>
<comment type="caution">
    <text evidence="24">The sequence shown here is derived from an EMBL/GenBank/DDBJ whole genome shotgun (WGS) entry which is preliminary data.</text>
</comment>
<evidence type="ECO:0000256" key="20">
    <source>
        <dbReference type="SAM" id="MobiDB-lite"/>
    </source>
</evidence>
<evidence type="ECO:0000259" key="21">
    <source>
        <dbReference type="Pfam" id="PF08696"/>
    </source>
</evidence>
<dbReference type="GO" id="GO:0006281">
    <property type="term" value="P:DNA repair"/>
    <property type="evidence" value="ECO:0007669"/>
    <property type="project" value="UniProtKB-KW"/>
</dbReference>
<evidence type="ECO:0000256" key="3">
    <source>
        <dbReference type="ARBA" id="ARBA00022485"/>
    </source>
</evidence>
<dbReference type="GO" id="GO:0005524">
    <property type="term" value="F:ATP binding"/>
    <property type="evidence" value="ECO:0007669"/>
    <property type="project" value="UniProtKB-UniRule"/>
</dbReference>
<keyword evidence="19" id="KW-0158">Chromosome</keyword>
<dbReference type="EC" id="3.6.4.12" evidence="19"/>
<gene>
    <name evidence="24" type="primary">dna2</name>
    <name evidence="24" type="ORF">IWW36_001590</name>
</gene>
<keyword evidence="4 19" id="KW-0235">DNA replication</keyword>
<dbReference type="SUPFAM" id="SSF52540">
    <property type="entry name" value="P-loop containing nucleoside triphosphate hydrolases"/>
    <property type="match status" value="1"/>
</dbReference>
<evidence type="ECO:0000313" key="25">
    <source>
        <dbReference type="Proteomes" id="UP001139887"/>
    </source>
</evidence>
<keyword evidence="24" id="KW-0255">Endonuclease</keyword>
<evidence type="ECO:0000256" key="2">
    <source>
        <dbReference type="ARBA" id="ARBA00007913"/>
    </source>
</evidence>
<comment type="similarity">
    <text evidence="2 19">Belongs to the DNA2/NAM7 helicase family.</text>
</comment>
<dbReference type="GO" id="GO:0051539">
    <property type="term" value="F:4 iron, 4 sulfur cluster binding"/>
    <property type="evidence" value="ECO:0007669"/>
    <property type="project" value="UniProtKB-UniRule"/>
</dbReference>
<evidence type="ECO:0000313" key="24">
    <source>
        <dbReference type="EMBL" id="KAJ2850866.1"/>
    </source>
</evidence>
<dbReference type="GO" id="GO:0017116">
    <property type="term" value="F:single-stranded DNA helicase activity"/>
    <property type="evidence" value="ECO:0007669"/>
    <property type="project" value="UniProtKB-UniRule"/>
</dbReference>
<evidence type="ECO:0000259" key="22">
    <source>
        <dbReference type="Pfam" id="PF13086"/>
    </source>
</evidence>
<evidence type="ECO:0000256" key="10">
    <source>
        <dbReference type="ARBA" id="ARBA00022806"/>
    </source>
</evidence>
<dbReference type="GO" id="GO:0005694">
    <property type="term" value="C:chromosome"/>
    <property type="evidence" value="ECO:0007669"/>
    <property type="project" value="UniProtKB-SubCell"/>
</dbReference>
<feature type="domain" description="DNA2/NAM7 helicase helicase" evidence="22">
    <location>
        <begin position="851"/>
        <end position="935"/>
    </location>
</feature>
<dbReference type="GO" id="GO:0017108">
    <property type="term" value="F:5'-flap endonuclease activity"/>
    <property type="evidence" value="ECO:0007669"/>
    <property type="project" value="UniProtKB-UniRule"/>
</dbReference>
<keyword evidence="16 19" id="KW-0539">Nucleus</keyword>
<keyword evidence="25" id="KW-1185">Reference proteome</keyword>
<reference evidence="24" key="1">
    <citation type="submission" date="2022-07" db="EMBL/GenBank/DDBJ databases">
        <title>Phylogenomic reconstructions and comparative analyses of Kickxellomycotina fungi.</title>
        <authorList>
            <person name="Reynolds N.K."/>
            <person name="Stajich J.E."/>
            <person name="Barry K."/>
            <person name="Grigoriev I.V."/>
            <person name="Crous P."/>
            <person name="Smith M.E."/>
        </authorList>
    </citation>
    <scope>NUCLEOTIDE SEQUENCE</scope>
    <source>
        <strain evidence="24">NRRL 1566</strain>
    </source>
</reference>
<dbReference type="GO" id="GO:0046872">
    <property type="term" value="F:metal ion binding"/>
    <property type="evidence" value="ECO:0007669"/>
    <property type="project" value="UniProtKB-UniRule"/>
</dbReference>
<accession>A0A9W8I9G1</accession>
<dbReference type="GO" id="GO:0005737">
    <property type="term" value="C:cytoplasm"/>
    <property type="evidence" value="ECO:0007669"/>
    <property type="project" value="TreeGrafter"/>
</dbReference>
<evidence type="ECO:0000256" key="16">
    <source>
        <dbReference type="ARBA" id="ARBA00023242"/>
    </source>
</evidence>
<dbReference type="Gene3D" id="3.40.50.300">
    <property type="entry name" value="P-loop containing nucleotide triphosphate hydrolases"/>
    <property type="match status" value="3"/>
</dbReference>
<comment type="subcellular location">
    <subcellularLocation>
        <location evidence="19">Nucleus</location>
    </subcellularLocation>
    <subcellularLocation>
        <location evidence="19">Chromosome</location>
    </subcellularLocation>
</comment>
<dbReference type="InterPro" id="IPR045055">
    <property type="entry name" value="DNA2/NAM7-like"/>
</dbReference>
<dbReference type="InterPro" id="IPR027417">
    <property type="entry name" value="P-loop_NTPase"/>
</dbReference>
<comment type="function">
    <text evidence="19">Key enzyme involved in DNA replication and DNA repair. Involved in Okazaki fragments processing by cleaving long flaps that escape FEN1: flaps that are longer than 27 nucleotides are coated by replication protein A complex (RPA), leading to recruit DNA2 which cleaves the flap until it is too short to bind RPA and becomes a substrate for FEN1. Also involved in 5'-end resection of DNA during double-strand break (DSB) repair by mediating the cleavage of 5'-ssDNA.</text>
</comment>
<dbReference type="InterPro" id="IPR011604">
    <property type="entry name" value="PDDEXK-like_dom_sf"/>
</dbReference>
<keyword evidence="7 19" id="KW-0547">Nucleotide-binding</keyword>
<evidence type="ECO:0000256" key="6">
    <source>
        <dbReference type="ARBA" id="ARBA00022723"/>
    </source>
</evidence>
<evidence type="ECO:0000256" key="1">
    <source>
        <dbReference type="ARBA" id="ARBA00001966"/>
    </source>
</evidence>
<comment type="catalytic activity">
    <reaction evidence="18 19">
        <text>ATP + H2O = ADP + phosphate + H(+)</text>
        <dbReference type="Rhea" id="RHEA:13065"/>
        <dbReference type="ChEBI" id="CHEBI:15377"/>
        <dbReference type="ChEBI" id="CHEBI:15378"/>
        <dbReference type="ChEBI" id="CHEBI:30616"/>
        <dbReference type="ChEBI" id="CHEBI:43474"/>
        <dbReference type="ChEBI" id="CHEBI:456216"/>
        <dbReference type="EC" id="3.6.4.12"/>
    </reaction>
</comment>
<feature type="domain" description="DNA2/NAM7 helicase helicase" evidence="22">
    <location>
        <begin position="952"/>
        <end position="1017"/>
    </location>
</feature>
<feature type="compositionally biased region" description="Polar residues" evidence="20">
    <location>
        <begin position="23"/>
        <end position="34"/>
    </location>
</feature>
<name>A0A9W8I9G1_9FUNG</name>
<organism evidence="24 25">
    <name type="scientific">Coemansia brasiliensis</name>
    <dbReference type="NCBI Taxonomy" id="2650707"/>
    <lineage>
        <taxon>Eukaryota</taxon>
        <taxon>Fungi</taxon>
        <taxon>Fungi incertae sedis</taxon>
        <taxon>Zoopagomycota</taxon>
        <taxon>Kickxellomycotina</taxon>
        <taxon>Kickxellomycetes</taxon>
        <taxon>Kickxellales</taxon>
        <taxon>Kickxellaceae</taxon>
        <taxon>Coemansia</taxon>
    </lineage>
</organism>
<keyword evidence="6 19" id="KW-0479">Metal-binding</keyword>
<dbReference type="Pfam" id="PF13087">
    <property type="entry name" value="AAA_12"/>
    <property type="match status" value="1"/>
</dbReference>
<evidence type="ECO:0000256" key="13">
    <source>
        <dbReference type="ARBA" id="ARBA00023014"/>
    </source>
</evidence>
<keyword evidence="17 19" id="KW-0511">Multifunctional enzyme</keyword>
<evidence type="ECO:0000256" key="14">
    <source>
        <dbReference type="ARBA" id="ARBA00023125"/>
    </source>
</evidence>
<dbReference type="Proteomes" id="UP001139887">
    <property type="component" value="Unassembled WGS sequence"/>
</dbReference>
<dbReference type="PANTHER" id="PTHR10887:SF433">
    <property type="entry name" value="DNA REPLICATION ATP-DEPENDENT HELICASE_NUCLEASE DNA2"/>
    <property type="match status" value="1"/>
</dbReference>
<keyword evidence="3 19" id="KW-0004">4Fe-4S</keyword>
<dbReference type="CDD" id="cd18041">
    <property type="entry name" value="DEXXQc_DNA2"/>
    <property type="match status" value="1"/>
</dbReference>
<evidence type="ECO:0000256" key="5">
    <source>
        <dbReference type="ARBA" id="ARBA00022722"/>
    </source>
</evidence>
<dbReference type="GO" id="GO:0033567">
    <property type="term" value="P:DNA replication, Okazaki fragment processing"/>
    <property type="evidence" value="ECO:0007669"/>
    <property type="project" value="UniProtKB-UniRule"/>
</dbReference>
<keyword evidence="14 19" id="KW-0238">DNA-binding</keyword>
<keyword evidence="5 19" id="KW-0540">Nuclease</keyword>
<keyword evidence="8 19" id="KW-0227">DNA damage</keyword>
<comment type="cofactor">
    <cofactor evidence="1">
        <name>[4Fe-4S] cluster</name>
        <dbReference type="ChEBI" id="CHEBI:49883"/>
    </cofactor>
</comment>
<feature type="region of interest" description="Disordered" evidence="20">
    <location>
        <begin position="197"/>
        <end position="223"/>
    </location>
</feature>
<dbReference type="Gene3D" id="2.40.30.270">
    <property type="match status" value="1"/>
</dbReference>
<dbReference type="InterPro" id="IPR041679">
    <property type="entry name" value="DNA2/NAM7-like_C"/>
</dbReference>
<evidence type="ECO:0000256" key="9">
    <source>
        <dbReference type="ARBA" id="ARBA00022801"/>
    </source>
</evidence>
<keyword evidence="15 19" id="KW-0234">DNA repair</keyword>
<evidence type="ECO:0000256" key="19">
    <source>
        <dbReference type="RuleBase" id="RU367041"/>
    </source>
</evidence>
<keyword evidence="12 19" id="KW-0408">Iron</keyword>
<dbReference type="InterPro" id="IPR041677">
    <property type="entry name" value="DNA2/NAM7_AAA_11"/>
</dbReference>
<feature type="compositionally biased region" description="Polar residues" evidence="20">
    <location>
        <begin position="212"/>
        <end position="222"/>
    </location>
</feature>
<dbReference type="GO" id="GO:0005634">
    <property type="term" value="C:nucleus"/>
    <property type="evidence" value="ECO:0007669"/>
    <property type="project" value="UniProtKB-SubCell"/>
</dbReference>
<feature type="domain" description="DNA replication factor Dna2 N-terminal" evidence="21">
    <location>
        <begin position="273"/>
        <end position="479"/>
    </location>
</feature>
<keyword evidence="13 19" id="KW-0411">Iron-sulfur</keyword>
<dbReference type="GO" id="GO:0071932">
    <property type="term" value="P:replication fork reversal"/>
    <property type="evidence" value="ECO:0007669"/>
    <property type="project" value="TreeGrafter"/>
</dbReference>
<evidence type="ECO:0000256" key="18">
    <source>
        <dbReference type="ARBA" id="ARBA00047995"/>
    </source>
</evidence>
<protein>
    <recommendedName>
        <fullName evidence="19">DNA replication ATP-dependent helicase/nuclease</fullName>
        <ecNumber evidence="19">3.1.-.-</ecNumber>
        <ecNumber evidence="19">3.6.4.12</ecNumber>
    </recommendedName>
</protein>
<dbReference type="PANTHER" id="PTHR10887">
    <property type="entry name" value="DNA2/NAM7 HELICASE FAMILY"/>
    <property type="match status" value="1"/>
</dbReference>
<evidence type="ECO:0000256" key="15">
    <source>
        <dbReference type="ARBA" id="ARBA00023204"/>
    </source>
</evidence>
<dbReference type="InterPro" id="IPR026851">
    <property type="entry name" value="Dna2/JHS1_DEXXQ-box"/>
</dbReference>
<dbReference type="Gene3D" id="3.90.320.10">
    <property type="match status" value="1"/>
</dbReference>
<dbReference type="InterPro" id="IPR014808">
    <property type="entry name" value="DNA_replication_fac_Dna2_N"/>
</dbReference>
<dbReference type="Pfam" id="PF13086">
    <property type="entry name" value="AAA_11"/>
    <property type="match status" value="2"/>
</dbReference>
<dbReference type="InterPro" id="IPR047187">
    <property type="entry name" value="SF1_C_Upf1"/>
</dbReference>
<dbReference type="Pfam" id="PF08696">
    <property type="entry name" value="Dna2"/>
    <property type="match status" value="1"/>
</dbReference>
<dbReference type="CDD" id="cd22318">
    <property type="entry name" value="DNA2_N-like"/>
    <property type="match status" value="1"/>
</dbReference>
<evidence type="ECO:0000256" key="17">
    <source>
        <dbReference type="ARBA" id="ARBA00023268"/>
    </source>
</evidence>
<feature type="region of interest" description="Disordered" evidence="20">
    <location>
        <begin position="1"/>
        <end position="34"/>
    </location>
</feature>
<dbReference type="OrthoDB" id="6513042at2759"/>
<proteinExistence type="inferred from homology"/>
<feature type="domain" description="DNA2/NAM7 helicase-like C-terminal" evidence="23">
    <location>
        <begin position="1028"/>
        <end position="1268"/>
    </location>
</feature>
<keyword evidence="11 19" id="KW-0067">ATP-binding</keyword>
<evidence type="ECO:0000256" key="8">
    <source>
        <dbReference type="ARBA" id="ARBA00022763"/>
    </source>
</evidence>
<evidence type="ECO:0000256" key="11">
    <source>
        <dbReference type="ARBA" id="ARBA00022840"/>
    </source>
</evidence>
<evidence type="ECO:0000256" key="7">
    <source>
        <dbReference type="ARBA" id="ARBA00022741"/>
    </source>
</evidence>
<keyword evidence="10 19" id="KW-0347">Helicase</keyword>
<evidence type="ECO:0000256" key="12">
    <source>
        <dbReference type="ARBA" id="ARBA00023004"/>
    </source>
</evidence>
<dbReference type="FunFam" id="3.40.50.300:FF:001170">
    <property type="entry name" value="DNA replication helicase Dna2"/>
    <property type="match status" value="1"/>
</dbReference>
<sequence>MPETQDRQKRRREEASPTRKQLDTSTPQTKRLQSSDDVVLWMPISPQGTLRNALRQRTPSASAISNDTSETHKIVQQIIGNRHTQHTAADSDDKLFADGGIGPVTPVAQRAKNPLLSLSKSERSVDKRVLLSSLLEPGTANTNGGNSSPTLQINGARNRLAEQQAEENEDDLGLDEIDFDELMDGLDGFDDMIQTPAQSESTETAAVDATDAGTNGQQVDGNDSQRFRNYERCLTLLVTEGWYVEGQQQHVQAGTRGARQQKVVRVYSQTAVRERTLLLRSEWAATPIKIGDYVNIVGSLEQAETSNGELVIDSQYSDVLPILHPDILVSCTRLSDAFSCMRRAVLRDRVREIPEGNEPLTVMLLGTLLHDLFQGCAQTNQWDDAAMGELIRKLIETNIERLWECGVDEATVHGQVAEIVPVYQQWAQMYMHARPQPQAQYVEQGRPSDERVAVTRVLNVEENVWSPKFGLQGKIDLTIMAQYAGRAVVEPFELKTGRRTDNPSHRAQLIMYTLLLADRYGVDINAGLLYYPRSGELVRVPRLDVELRALVAQRNAMSGFLAHAPESSQRVLPDMLRNEFMCSRCAFQAPCFVMHRALEEGSARTAGVSIDAWETHTRHLSTLHLAFVRQWMALIDSEEADMLRFRAELWTMQAEYREQQTGRCLAYVHLDVDSVDDSGEIGSYSRFRMTFVARNAASVLNSQLAVGDPVVVSAEPAQYALAVGFVAAINQSGVRVAVDRPVRGVPKRQPGFDHRRCQRFEPLMEIQPRGSGEQTVVHAVVPASAGSDVFRIDKDELSSGMSRIRANVLRLFVGMSARHRRLIVDLDAPTFSALSVQAEARIVEMQRAERLNTGQATALRRVLAADDYALVMGMPGTGKTTAIAALVRVLVHLGKSVLLASYTHAAVDNVLLKLLDSDISMVRLGSRSKVHPRVAGLLPPSASETTSVRELDDFFRNVQVVATTCLGMSHAVFAQRRFDFCIIDEASQITLPVCLGPLLEAQRFVLVGDHRQLPPLVRNSAARDAGLGMSLFKRLCDAHPLSVVRLEFQYRMNADIQRLANSIIYDGHLRCSSLQVADRRIQYKRPLNEAVRLLAHSYHKPSMPTENFAWAIKALDPQHGAVFVDTDAISARECRLEGSESAQNDTEVRLVRSLTSLLQLCGIEGRNVGILSPFRAQLRQLEIAYGIRSASGDIIPADDEPQPSDARTYSGIEMHTIDRYQGRDAEVIIISWVRSNSARAIGELLRDWHRINVAITRARNKLIMVGSRSTLSRSPLLAAMLDILEKDSSIIRVPANGAILADHHTESKDSGSNQNTLTRATAGTALLKTRPITSNLLSD</sequence>